<feature type="compositionally biased region" description="Pro residues" evidence="1">
    <location>
        <begin position="24"/>
        <end position="40"/>
    </location>
</feature>
<dbReference type="Proteomes" id="UP000074914">
    <property type="component" value="Chromosome"/>
</dbReference>
<name>A0ABM5Z551_9BURK</name>
<feature type="domain" description="Pyrrolo-quinoline quinone repeat" evidence="2">
    <location>
        <begin position="269"/>
        <end position="388"/>
    </location>
</feature>
<dbReference type="Gene3D" id="2.130.10.10">
    <property type="entry name" value="YVTN repeat-like/Quinoprotein amine dehydrogenase"/>
    <property type="match status" value="1"/>
</dbReference>
<dbReference type="EMBL" id="CP013236">
    <property type="protein sequence ID" value="AMP14199.1"/>
    <property type="molecule type" value="Genomic_DNA"/>
</dbReference>
<accession>A0ABM5Z551</accession>
<dbReference type="Gene3D" id="2.40.10.480">
    <property type="match status" value="3"/>
</dbReference>
<evidence type="ECO:0000259" key="2">
    <source>
        <dbReference type="Pfam" id="PF13360"/>
    </source>
</evidence>
<proteinExistence type="predicted"/>
<dbReference type="InterPro" id="IPR002372">
    <property type="entry name" value="PQQ_rpt_dom"/>
</dbReference>
<dbReference type="SMART" id="SM00564">
    <property type="entry name" value="PQQ"/>
    <property type="match status" value="8"/>
</dbReference>
<dbReference type="InterPro" id="IPR018391">
    <property type="entry name" value="PQQ_b-propeller_rpt"/>
</dbReference>
<dbReference type="InterPro" id="IPR011047">
    <property type="entry name" value="Quinoprotein_ADH-like_sf"/>
</dbReference>
<gene>
    <name evidence="3" type="ORF">CPter291_1933</name>
</gene>
<reference evidence="3 4" key="1">
    <citation type="submission" date="2015-11" db="EMBL/GenBank/DDBJ databases">
        <title>Exploring the genomic traits of fungus-feeding bacterial genus Collimonas.</title>
        <authorList>
            <person name="Song C."/>
            <person name="Schmidt R."/>
            <person name="de Jager V."/>
            <person name="Krzyzanowska D."/>
            <person name="Jongedijk E."/>
            <person name="Cankar K."/>
            <person name="Beekwilder J."/>
            <person name="van Veen A."/>
            <person name="de Boer W."/>
            <person name="van Veen J.A."/>
            <person name="Garbeva P."/>
        </authorList>
    </citation>
    <scope>NUCLEOTIDE SEQUENCE [LARGE SCALE GENOMIC DNA]</scope>
    <source>
        <strain evidence="3 4">Ter291</strain>
    </source>
</reference>
<dbReference type="InterPro" id="IPR015943">
    <property type="entry name" value="WD40/YVTN_repeat-like_dom_sf"/>
</dbReference>
<dbReference type="Pfam" id="PF13360">
    <property type="entry name" value="PQQ_2"/>
    <property type="match status" value="2"/>
</dbReference>
<dbReference type="PANTHER" id="PTHR34512:SF30">
    <property type="entry name" value="OUTER MEMBRANE PROTEIN ASSEMBLY FACTOR BAMB"/>
    <property type="match status" value="1"/>
</dbReference>
<dbReference type="SUPFAM" id="SSF50998">
    <property type="entry name" value="Quinoprotein alcohol dehydrogenase-like"/>
    <property type="match status" value="1"/>
</dbReference>
<evidence type="ECO:0000256" key="1">
    <source>
        <dbReference type="SAM" id="MobiDB-lite"/>
    </source>
</evidence>
<feature type="domain" description="Pyrrolo-quinoline quinone repeat" evidence="2">
    <location>
        <begin position="95"/>
        <end position="243"/>
    </location>
</feature>
<organism evidence="3 4">
    <name type="scientific">Collimonas pratensis</name>
    <dbReference type="NCBI Taxonomy" id="279113"/>
    <lineage>
        <taxon>Bacteria</taxon>
        <taxon>Pseudomonadati</taxon>
        <taxon>Pseudomonadota</taxon>
        <taxon>Betaproteobacteria</taxon>
        <taxon>Burkholderiales</taxon>
        <taxon>Oxalobacteraceae</taxon>
        <taxon>Collimonas</taxon>
    </lineage>
</organism>
<evidence type="ECO:0000313" key="3">
    <source>
        <dbReference type="EMBL" id="AMP14199.1"/>
    </source>
</evidence>
<feature type="region of interest" description="Disordered" evidence="1">
    <location>
        <begin position="1"/>
        <end position="56"/>
    </location>
</feature>
<dbReference type="PANTHER" id="PTHR34512">
    <property type="entry name" value="CELL SURFACE PROTEIN"/>
    <property type="match status" value="1"/>
</dbReference>
<sequence length="489" mass="48830">MLTACGGGSDAPSSALSNATNNPAPTPAPVTTPVTPPATTVPPTTVTPTPTPAVPGSKKWVFDTKGLSGFFSPALGADGTIYIGANNAPLNQVTGKLYAVKPDGSEKWEYPAGSASIGGISSSAAVAADGTVYMGSYDQKLYALNADGTLKWTFQSTGVVSSTPALGADGSVFVAAANVVYALDAVTGASKWSVKLGGTVRSSPALSAAGVLYVGSDDGHLTALAMADGSKKWDHDFAADGYFNRDAAGNLRTPSKNPAVSSLPSIIQVDSSPAIGADGTVYVGVDGYAGPFYQSLPVGLVCALDPASGALKWKYGTNDWVQASPVIGADGTVYVGANGSDSVFYALNPQTGAAAWGYSVGGGVTDASLAADGTIYLGLGNNALTALTAPAAGSSDSVSLSYLNYGQAQEHGGLTTLKAGKALWSFVIPPASPLNPSTVGASPAIAADGTIYIGSEEGHLYAINGKAALATSAWPKFHGGAANSGRSVQ</sequence>
<keyword evidence="4" id="KW-1185">Reference proteome</keyword>
<evidence type="ECO:0000313" key="4">
    <source>
        <dbReference type="Proteomes" id="UP000074914"/>
    </source>
</evidence>
<protein>
    <submittedName>
        <fullName evidence="3">PQQ enzyme repeat family protein</fullName>
    </submittedName>
</protein>